<keyword evidence="5" id="KW-1185">Reference proteome</keyword>
<dbReference type="SUPFAM" id="SSF56300">
    <property type="entry name" value="Metallo-dependent phosphatases"/>
    <property type="match status" value="1"/>
</dbReference>
<keyword evidence="1" id="KW-0479">Metal-binding</keyword>
<name>A0A7M2WVK0_9BACT</name>
<dbReference type="AlphaFoldDB" id="A0A7M2WVK0"/>
<dbReference type="RefSeq" id="WP_206292388.1">
    <property type="nucleotide sequence ID" value="NZ_CP063458.1"/>
</dbReference>
<dbReference type="Pfam" id="PF00149">
    <property type="entry name" value="Metallophos"/>
    <property type="match status" value="1"/>
</dbReference>
<evidence type="ECO:0000313" key="5">
    <source>
        <dbReference type="Proteomes" id="UP000593765"/>
    </source>
</evidence>
<feature type="domain" description="Calcineurin-like phosphoesterase" evidence="3">
    <location>
        <begin position="66"/>
        <end position="240"/>
    </location>
</feature>
<organism evidence="4 5">
    <name type="scientific">Humisphaera borealis</name>
    <dbReference type="NCBI Taxonomy" id="2807512"/>
    <lineage>
        <taxon>Bacteria</taxon>
        <taxon>Pseudomonadati</taxon>
        <taxon>Planctomycetota</taxon>
        <taxon>Phycisphaerae</taxon>
        <taxon>Tepidisphaerales</taxon>
        <taxon>Tepidisphaeraceae</taxon>
        <taxon>Humisphaera</taxon>
    </lineage>
</organism>
<keyword evidence="2" id="KW-0378">Hydrolase</keyword>
<dbReference type="Proteomes" id="UP000593765">
    <property type="component" value="Chromosome"/>
</dbReference>
<gene>
    <name evidence="4" type="ORF">IPV69_24640</name>
</gene>
<dbReference type="InterPro" id="IPR004843">
    <property type="entry name" value="Calcineurin-like_PHP"/>
</dbReference>
<dbReference type="InterPro" id="IPR029052">
    <property type="entry name" value="Metallo-depent_PP-like"/>
</dbReference>
<evidence type="ECO:0000256" key="2">
    <source>
        <dbReference type="ARBA" id="ARBA00022801"/>
    </source>
</evidence>
<evidence type="ECO:0000313" key="4">
    <source>
        <dbReference type="EMBL" id="QOV89354.1"/>
    </source>
</evidence>
<evidence type="ECO:0000259" key="3">
    <source>
        <dbReference type="Pfam" id="PF00149"/>
    </source>
</evidence>
<dbReference type="CDD" id="cd07385">
    <property type="entry name" value="MPP_YkuE_C"/>
    <property type="match status" value="1"/>
</dbReference>
<dbReference type="InterPro" id="IPR051158">
    <property type="entry name" value="Metallophosphoesterase_sf"/>
</dbReference>
<dbReference type="Gene3D" id="3.60.21.10">
    <property type="match status" value="1"/>
</dbReference>
<accession>A0A7M2WVK0</accession>
<dbReference type="GO" id="GO:0008758">
    <property type="term" value="F:UDP-2,3-diacylglucosamine hydrolase activity"/>
    <property type="evidence" value="ECO:0007669"/>
    <property type="project" value="TreeGrafter"/>
</dbReference>
<dbReference type="PANTHER" id="PTHR31302:SF31">
    <property type="entry name" value="PHOSPHODIESTERASE YAEI"/>
    <property type="match status" value="1"/>
</dbReference>
<dbReference type="PANTHER" id="PTHR31302">
    <property type="entry name" value="TRANSMEMBRANE PROTEIN WITH METALLOPHOSPHOESTERASE DOMAIN-RELATED"/>
    <property type="match status" value="1"/>
</dbReference>
<dbReference type="GO" id="GO:0009245">
    <property type="term" value="P:lipid A biosynthetic process"/>
    <property type="evidence" value="ECO:0007669"/>
    <property type="project" value="TreeGrafter"/>
</dbReference>
<dbReference type="EMBL" id="CP063458">
    <property type="protein sequence ID" value="QOV89354.1"/>
    <property type="molecule type" value="Genomic_DNA"/>
</dbReference>
<sequence length="315" mass="36269">MLDDFKNFLKTPNWRRQHGWRRAVWQTMNRLGLTGLHALPMSRRWVDFHRRKMHLAGLDPALEGVRIVQLSDIHYSPVVGQRYLVQFIRWINDLQPDLVVITGDLITGGYRYAHRVSTILSHLHAKNGVICTFGNHDYSVYGKSHPGESTRRGDYLEKCLLDRGLIVLRNQTHYLRRDGAHKPVAIVGLDDEWTGNIDPEKAWAGVDPSLPIICLNHNPKNARELLPYPWQWMLAGHTHGRQLGVSRFGKRFNGHRRREFTHGHYDIDGRHLYVNRGLSYGQRVLDWCRPEVTVFKLTATPTGPIVVDTAPPAHS</sequence>
<reference evidence="4 5" key="1">
    <citation type="submission" date="2020-10" db="EMBL/GenBank/DDBJ databases">
        <title>Wide distribution of Phycisphaera-like planctomycetes from WD2101 soil group in peatlands and genome analysis of the first cultivated representative.</title>
        <authorList>
            <person name="Dedysh S.N."/>
            <person name="Beletsky A.V."/>
            <person name="Ivanova A."/>
            <person name="Kulichevskaya I.S."/>
            <person name="Suzina N.E."/>
            <person name="Philippov D.A."/>
            <person name="Rakitin A.L."/>
            <person name="Mardanov A.V."/>
            <person name="Ravin N.V."/>
        </authorList>
    </citation>
    <scope>NUCLEOTIDE SEQUENCE [LARGE SCALE GENOMIC DNA]</scope>
    <source>
        <strain evidence="4 5">M1803</strain>
    </source>
</reference>
<proteinExistence type="predicted"/>
<dbReference type="GO" id="GO:0046872">
    <property type="term" value="F:metal ion binding"/>
    <property type="evidence" value="ECO:0007669"/>
    <property type="project" value="UniProtKB-KW"/>
</dbReference>
<evidence type="ECO:0000256" key="1">
    <source>
        <dbReference type="ARBA" id="ARBA00022723"/>
    </source>
</evidence>
<protein>
    <submittedName>
        <fullName evidence="4">Metallophosphoesterase</fullName>
    </submittedName>
</protein>
<dbReference type="KEGG" id="hbs:IPV69_24640"/>
<dbReference type="GO" id="GO:0016020">
    <property type="term" value="C:membrane"/>
    <property type="evidence" value="ECO:0007669"/>
    <property type="project" value="GOC"/>
</dbReference>